<evidence type="ECO:0000313" key="5">
    <source>
        <dbReference type="Proteomes" id="UP000297737"/>
    </source>
</evidence>
<dbReference type="Pfam" id="PF00583">
    <property type="entry name" value="Acetyltransf_1"/>
    <property type="match status" value="1"/>
</dbReference>
<dbReference type="PANTHER" id="PTHR43877">
    <property type="entry name" value="AMINOALKYLPHOSPHONATE N-ACETYLTRANSFERASE-RELATED-RELATED"/>
    <property type="match status" value="1"/>
</dbReference>
<feature type="domain" description="N-acetyltransferase" evidence="3">
    <location>
        <begin position="16"/>
        <end position="176"/>
    </location>
</feature>
<protein>
    <submittedName>
        <fullName evidence="4">GNAT family N-acetyltransferase</fullName>
    </submittedName>
</protein>
<dbReference type="Gene3D" id="3.40.630.30">
    <property type="match status" value="1"/>
</dbReference>
<dbReference type="RefSeq" id="WP_135244385.1">
    <property type="nucleotide sequence ID" value="NZ_SIHO01000001.1"/>
</dbReference>
<dbReference type="InterPro" id="IPR000182">
    <property type="entry name" value="GNAT_dom"/>
</dbReference>
<evidence type="ECO:0000256" key="2">
    <source>
        <dbReference type="ARBA" id="ARBA00023315"/>
    </source>
</evidence>
<dbReference type="InterPro" id="IPR050832">
    <property type="entry name" value="Bact_Acetyltransf"/>
</dbReference>
<comment type="caution">
    <text evidence="4">The sequence shown here is derived from an EMBL/GenBank/DDBJ whole genome shotgun (WGS) entry which is preliminary data.</text>
</comment>
<organism evidence="4 5">
    <name type="scientific">Glacieibacterium arshaanense</name>
    <dbReference type="NCBI Taxonomy" id="2511025"/>
    <lineage>
        <taxon>Bacteria</taxon>
        <taxon>Pseudomonadati</taxon>
        <taxon>Pseudomonadota</taxon>
        <taxon>Alphaproteobacteria</taxon>
        <taxon>Sphingomonadales</taxon>
        <taxon>Sphingosinicellaceae</taxon>
        <taxon>Glacieibacterium</taxon>
    </lineage>
</organism>
<dbReference type="CDD" id="cd04301">
    <property type="entry name" value="NAT_SF"/>
    <property type="match status" value="1"/>
</dbReference>
<sequence>MSREYPRTIDCGGVAVELRRFLPADETAVLAFAKALPQHDLLFINRDITHPRVIKAWLAEIAEGTISTIIAVADGKVVGCCAVVSDALSWSPHVGEIRVLVATEMRDRGLGRTLAQEALVEGIGRGLTKLTVQMTIDQRGAIAVFEGLGFRGEALLKEQVKSRDGTLHDIAVLSHDVAQVSAQQSLFGLDNLA</sequence>
<gene>
    <name evidence="4" type="ORF">EUV02_01090</name>
</gene>
<dbReference type="PROSITE" id="PS51186">
    <property type="entry name" value="GNAT"/>
    <property type="match status" value="1"/>
</dbReference>
<keyword evidence="2" id="KW-0012">Acyltransferase</keyword>
<dbReference type="GO" id="GO:0016747">
    <property type="term" value="F:acyltransferase activity, transferring groups other than amino-acyl groups"/>
    <property type="evidence" value="ECO:0007669"/>
    <property type="project" value="InterPro"/>
</dbReference>
<dbReference type="PANTHER" id="PTHR43877:SF1">
    <property type="entry name" value="ACETYLTRANSFERASE"/>
    <property type="match status" value="1"/>
</dbReference>
<dbReference type="OrthoDB" id="8221829at2"/>
<dbReference type="EMBL" id="SIHO01000001">
    <property type="protein sequence ID" value="TFU05660.1"/>
    <property type="molecule type" value="Genomic_DNA"/>
</dbReference>
<evidence type="ECO:0000313" key="4">
    <source>
        <dbReference type="EMBL" id="TFU05660.1"/>
    </source>
</evidence>
<dbReference type="SUPFAM" id="SSF55729">
    <property type="entry name" value="Acyl-CoA N-acyltransferases (Nat)"/>
    <property type="match status" value="1"/>
</dbReference>
<proteinExistence type="predicted"/>
<accession>A0A4Y9EQP2</accession>
<dbReference type="AlphaFoldDB" id="A0A4Y9EQP2"/>
<evidence type="ECO:0000256" key="1">
    <source>
        <dbReference type="ARBA" id="ARBA00022679"/>
    </source>
</evidence>
<reference evidence="4 5" key="1">
    <citation type="submission" date="2019-02" db="EMBL/GenBank/DDBJ databases">
        <title>Polymorphobacter sp. isolated from the lake at the Tibet of China.</title>
        <authorList>
            <person name="Li A."/>
        </authorList>
    </citation>
    <scope>NUCLEOTIDE SEQUENCE [LARGE SCALE GENOMIC DNA]</scope>
    <source>
        <strain evidence="4 5">DJ1R-1</strain>
    </source>
</reference>
<dbReference type="Proteomes" id="UP000297737">
    <property type="component" value="Unassembled WGS sequence"/>
</dbReference>
<keyword evidence="5" id="KW-1185">Reference proteome</keyword>
<name>A0A4Y9EQP2_9SPHN</name>
<evidence type="ECO:0000259" key="3">
    <source>
        <dbReference type="PROSITE" id="PS51186"/>
    </source>
</evidence>
<keyword evidence="1 4" id="KW-0808">Transferase</keyword>
<dbReference type="InterPro" id="IPR016181">
    <property type="entry name" value="Acyl_CoA_acyltransferase"/>
</dbReference>